<dbReference type="Gene3D" id="3.40.720.10">
    <property type="entry name" value="Alkaline Phosphatase, subunit A"/>
    <property type="match status" value="1"/>
</dbReference>
<gene>
    <name evidence="2" type="ORF">PMAYCL1PPCAC_21107</name>
</gene>
<accession>A0AAN5CUL7</accession>
<evidence type="ECO:0000313" key="3">
    <source>
        <dbReference type="Proteomes" id="UP001328107"/>
    </source>
</evidence>
<comment type="caution">
    <text evidence="2">The sequence shown here is derived from an EMBL/GenBank/DDBJ whole genome shotgun (WGS) entry which is preliminary data.</text>
</comment>
<evidence type="ECO:0000313" key="2">
    <source>
        <dbReference type="EMBL" id="GMR50912.1"/>
    </source>
</evidence>
<protein>
    <recommendedName>
        <fullName evidence="4">Sulfatase N-terminal domain-containing protein</fullName>
    </recommendedName>
</protein>
<feature type="non-terminal residue" evidence="2">
    <location>
        <position position="1"/>
    </location>
</feature>
<dbReference type="FunFam" id="3.40.720.10:FF:000017">
    <property type="entry name" value="Predicted protein"/>
    <property type="match status" value="1"/>
</dbReference>
<feature type="signal peptide" evidence="1">
    <location>
        <begin position="1"/>
        <end position="18"/>
    </location>
</feature>
<dbReference type="PANTHER" id="PTHR10974">
    <property type="entry name" value="FI08016P-RELATED"/>
    <property type="match status" value="1"/>
</dbReference>
<dbReference type="Proteomes" id="UP001328107">
    <property type="component" value="Unassembled WGS sequence"/>
</dbReference>
<dbReference type="InterPro" id="IPR004245">
    <property type="entry name" value="DUF229"/>
</dbReference>
<keyword evidence="1" id="KW-0732">Signal</keyword>
<dbReference type="PANTHER" id="PTHR10974:SF6">
    <property type="entry name" value="PROTEIN CBG19234"/>
    <property type="match status" value="1"/>
</dbReference>
<dbReference type="EMBL" id="BTRK01000005">
    <property type="protein sequence ID" value="GMR50912.1"/>
    <property type="molecule type" value="Genomic_DNA"/>
</dbReference>
<keyword evidence="3" id="KW-1185">Reference proteome</keyword>
<dbReference type="AlphaFoldDB" id="A0AAN5CUL7"/>
<dbReference type="GO" id="GO:0005615">
    <property type="term" value="C:extracellular space"/>
    <property type="evidence" value="ECO:0007669"/>
    <property type="project" value="TreeGrafter"/>
</dbReference>
<name>A0AAN5CUL7_9BILA</name>
<sequence>LLFSLLFYLSFFIPYNQPPQSSFHFRLSQPDSHPFENSCNFPVLEDEDPSLKASLTLFIRPNIHNSIYSEVVTRSLNGSFIISSSILPTPFSCSVQILTGTLHPNVRSMNISDPVKLPLNKSFWINEDVFLIECRKLERNMITLQLIFSRVYMGVNQLEVHHLVVEVDEQNKEKEIPSRPFDINSMSISILVFDSTSRSQFARHMKNSRALMNEMGFVTLLGYNKVGDNSAPNLSPIIAEPFKENEEYDLMDETNDIGLNKFLPYNKKIDPDTIEFIWKKMKKKGCETLFNDDIMHTSRGLFHYTNRHFKPGFTYKPTDHYYRPFYNHLYKRLNNKWKLCSEGRRLSEEMLVPWFLSLRQLADQCFFSFNFITSPSHDNPNNLETVDEILSTRLRELKNSGSLSNTLLIVMGDHGQRMHNSQKSFAGRIEERQPLMSILLPREFRVHHPDAFNNLLTNIHRLTSNVDIHETLLDIIDNRLGKTRPKGRGTSLFTPIPIARTCLDAWLPKNFCLCQYTATEEERSRSLYNLIPVLIPPLFIALPHILSSTHIKYLPYCYPLTDLIAVCQNGHERQEKLDS</sequence>
<feature type="chain" id="PRO_5043023681" description="Sulfatase N-terminal domain-containing protein" evidence="1">
    <location>
        <begin position="19"/>
        <end position="579"/>
    </location>
</feature>
<organism evidence="2 3">
    <name type="scientific">Pristionchus mayeri</name>
    <dbReference type="NCBI Taxonomy" id="1317129"/>
    <lineage>
        <taxon>Eukaryota</taxon>
        <taxon>Metazoa</taxon>
        <taxon>Ecdysozoa</taxon>
        <taxon>Nematoda</taxon>
        <taxon>Chromadorea</taxon>
        <taxon>Rhabditida</taxon>
        <taxon>Rhabditina</taxon>
        <taxon>Diplogasteromorpha</taxon>
        <taxon>Diplogasteroidea</taxon>
        <taxon>Neodiplogasteridae</taxon>
        <taxon>Pristionchus</taxon>
    </lineage>
</organism>
<dbReference type="CDD" id="cd16021">
    <property type="entry name" value="ALP_like"/>
    <property type="match status" value="1"/>
</dbReference>
<reference evidence="3" key="1">
    <citation type="submission" date="2022-10" db="EMBL/GenBank/DDBJ databases">
        <title>Genome assembly of Pristionchus species.</title>
        <authorList>
            <person name="Yoshida K."/>
            <person name="Sommer R.J."/>
        </authorList>
    </citation>
    <scope>NUCLEOTIDE SEQUENCE [LARGE SCALE GENOMIC DNA]</scope>
    <source>
        <strain evidence="3">RS5460</strain>
    </source>
</reference>
<dbReference type="Pfam" id="PF02995">
    <property type="entry name" value="DUF229"/>
    <property type="match status" value="1"/>
</dbReference>
<evidence type="ECO:0000256" key="1">
    <source>
        <dbReference type="SAM" id="SignalP"/>
    </source>
</evidence>
<evidence type="ECO:0008006" key="4">
    <source>
        <dbReference type="Google" id="ProtNLM"/>
    </source>
</evidence>
<dbReference type="InterPro" id="IPR017850">
    <property type="entry name" value="Alkaline_phosphatase_core_sf"/>
</dbReference>
<dbReference type="SUPFAM" id="SSF53649">
    <property type="entry name" value="Alkaline phosphatase-like"/>
    <property type="match status" value="1"/>
</dbReference>
<proteinExistence type="predicted"/>